<dbReference type="InterPro" id="IPR050832">
    <property type="entry name" value="Bact_Acetyltransf"/>
</dbReference>
<evidence type="ECO:0000256" key="2">
    <source>
        <dbReference type="ARBA" id="ARBA00023315"/>
    </source>
</evidence>
<dbReference type="SUPFAM" id="SSF55729">
    <property type="entry name" value="Acyl-CoA N-acyltransferases (Nat)"/>
    <property type="match status" value="1"/>
</dbReference>
<gene>
    <name evidence="4" type="ORF">BW685_12895</name>
</gene>
<feature type="domain" description="N-acetyltransferase" evidence="3">
    <location>
        <begin position="3"/>
        <end position="147"/>
    </location>
</feature>
<keyword evidence="1 4" id="KW-0808">Transferase</keyword>
<dbReference type="PROSITE" id="PS51186">
    <property type="entry name" value="GNAT"/>
    <property type="match status" value="1"/>
</dbReference>
<dbReference type="Proteomes" id="UP000187194">
    <property type="component" value="Unassembled WGS sequence"/>
</dbReference>
<evidence type="ECO:0000313" key="4">
    <source>
        <dbReference type="EMBL" id="OMG73115.1"/>
    </source>
</evidence>
<name>A0A1R1JCP0_9BURK</name>
<dbReference type="Pfam" id="PF00583">
    <property type="entry name" value="Acetyltransf_1"/>
    <property type="match status" value="1"/>
</dbReference>
<dbReference type="InterPro" id="IPR000182">
    <property type="entry name" value="GNAT_dom"/>
</dbReference>
<organism evidence="4 5">
    <name type="scientific">Burkholderia ubonensis</name>
    <dbReference type="NCBI Taxonomy" id="101571"/>
    <lineage>
        <taxon>Bacteria</taxon>
        <taxon>Pseudomonadati</taxon>
        <taxon>Pseudomonadota</taxon>
        <taxon>Betaproteobacteria</taxon>
        <taxon>Burkholderiales</taxon>
        <taxon>Burkholderiaceae</taxon>
        <taxon>Burkholderia</taxon>
        <taxon>Burkholderia cepacia complex</taxon>
    </lineage>
</organism>
<dbReference type="CDD" id="cd04301">
    <property type="entry name" value="NAT_SF"/>
    <property type="match status" value="1"/>
</dbReference>
<evidence type="ECO:0000256" key="1">
    <source>
        <dbReference type="ARBA" id="ARBA00022679"/>
    </source>
</evidence>
<dbReference type="AlphaFoldDB" id="A0A1R1JCP0"/>
<keyword evidence="2" id="KW-0012">Acyltransferase</keyword>
<accession>A0A1R1JCP0</accession>
<dbReference type="GO" id="GO:0016747">
    <property type="term" value="F:acyltransferase activity, transferring groups other than amino-acyl groups"/>
    <property type="evidence" value="ECO:0007669"/>
    <property type="project" value="InterPro"/>
</dbReference>
<evidence type="ECO:0000313" key="5">
    <source>
        <dbReference type="Proteomes" id="UP000187194"/>
    </source>
</evidence>
<protein>
    <submittedName>
        <fullName evidence="4">GNAT family N-acetyltransferase</fullName>
    </submittedName>
</protein>
<dbReference type="InterPro" id="IPR016181">
    <property type="entry name" value="Acyl_CoA_acyltransferase"/>
</dbReference>
<comment type="caution">
    <text evidence="4">The sequence shown here is derived from an EMBL/GenBank/DDBJ whole genome shotgun (WGS) entry which is preliminary data.</text>
</comment>
<dbReference type="EMBL" id="MTJZ01000012">
    <property type="protein sequence ID" value="OMG73115.1"/>
    <property type="molecule type" value="Genomic_DNA"/>
</dbReference>
<dbReference type="RefSeq" id="WP_076476983.1">
    <property type="nucleotide sequence ID" value="NZ_MTJZ01000012.1"/>
</dbReference>
<proteinExistence type="predicted"/>
<evidence type="ECO:0000259" key="3">
    <source>
        <dbReference type="PROSITE" id="PS51186"/>
    </source>
</evidence>
<dbReference type="PANTHER" id="PTHR43877">
    <property type="entry name" value="AMINOALKYLPHOSPHONATE N-ACETYLTRANSFERASE-RELATED-RELATED"/>
    <property type="match status" value="1"/>
</dbReference>
<reference evidence="4 5" key="1">
    <citation type="submission" date="2017-01" db="EMBL/GenBank/DDBJ databases">
        <title>Phylogeographic, genomic and meropenem susceptibility analysis of Burkholderia ubonensis.</title>
        <authorList>
            <person name="Price E.P."/>
            <person name="Sarovich D.S."/>
            <person name="Webb J.R."/>
            <person name="Hall C.M."/>
            <person name="Sahl J.W."/>
            <person name="Kaestli M."/>
            <person name="Mayo M."/>
            <person name="Harrington G."/>
            <person name="Baker A.L."/>
            <person name="Sidak-Loftis L.C."/>
            <person name="Lummis M."/>
            <person name="Schupp J.M."/>
            <person name="Gillece J.D."/>
            <person name="Tuanyok A."/>
            <person name="Warner J."/>
            <person name="Busch J.D."/>
            <person name="Keim P."/>
            <person name="Currie B.J."/>
            <person name="Wagner D.M."/>
        </authorList>
    </citation>
    <scope>NUCLEOTIDE SEQUENCE [LARGE SCALE GENOMIC DNA]</scope>
    <source>
        <strain evidence="4 5">A21</strain>
    </source>
</reference>
<sequence>MSITIRDAVTEDIPSMRELFLRSRRETFVWQPGDPFQLADFDAQTEGERLLVAEDDGGRLAGFVSVWEPDHFVHHLYVDRSHHRRGVGRALLRALPGWPAMRYRLKCLRVNAAALAFYRASRFIEIGVGASEDGEYLLLESSGDDGE</sequence>
<dbReference type="Gene3D" id="3.40.630.30">
    <property type="match status" value="1"/>
</dbReference>